<proteinExistence type="predicted"/>
<dbReference type="SMART" id="SM00256">
    <property type="entry name" value="FBOX"/>
    <property type="match status" value="1"/>
</dbReference>
<accession>A0A8S1H2H8</accession>
<evidence type="ECO:0000259" key="1">
    <source>
        <dbReference type="PROSITE" id="PS50181"/>
    </source>
</evidence>
<dbReference type="OrthoDB" id="1107553at2759"/>
<comment type="caution">
    <text evidence="2">The sequence shown here is derived from an EMBL/GenBank/DDBJ whole genome shotgun (WGS) entry which is preliminary data.</text>
</comment>
<evidence type="ECO:0000313" key="2">
    <source>
        <dbReference type="EMBL" id="CAD6188938.1"/>
    </source>
</evidence>
<evidence type="ECO:0000313" key="3">
    <source>
        <dbReference type="Proteomes" id="UP000835052"/>
    </source>
</evidence>
<gene>
    <name evidence="2" type="ORF">CAUJ_LOCUS4857</name>
</gene>
<keyword evidence="3" id="KW-1185">Reference proteome</keyword>
<dbReference type="Pfam" id="PF12937">
    <property type="entry name" value="F-box-like"/>
    <property type="match status" value="1"/>
</dbReference>
<dbReference type="InterPro" id="IPR001810">
    <property type="entry name" value="F-box_dom"/>
</dbReference>
<dbReference type="PROSITE" id="PS50181">
    <property type="entry name" value="FBOX"/>
    <property type="match status" value="1"/>
</dbReference>
<dbReference type="Proteomes" id="UP000835052">
    <property type="component" value="Unassembled WGS sequence"/>
</dbReference>
<dbReference type="EMBL" id="CAJGYM010000009">
    <property type="protein sequence ID" value="CAD6188938.1"/>
    <property type="molecule type" value="Genomic_DNA"/>
</dbReference>
<reference evidence="2" key="1">
    <citation type="submission" date="2020-10" db="EMBL/GenBank/DDBJ databases">
        <authorList>
            <person name="Kikuchi T."/>
        </authorList>
    </citation>
    <scope>NUCLEOTIDE SEQUENCE</scope>
    <source>
        <strain evidence="2">NKZ352</strain>
    </source>
</reference>
<protein>
    <recommendedName>
        <fullName evidence="1">F-box domain-containing protein</fullName>
    </recommendedName>
</protein>
<dbReference type="AlphaFoldDB" id="A0A8S1H2H8"/>
<dbReference type="Gene3D" id="1.20.1280.50">
    <property type="match status" value="1"/>
</dbReference>
<name>A0A8S1H2H8_9PELO</name>
<dbReference type="InterPro" id="IPR036047">
    <property type="entry name" value="F-box-like_dom_sf"/>
</dbReference>
<dbReference type="CDD" id="cd09917">
    <property type="entry name" value="F-box_SF"/>
    <property type="match status" value="1"/>
</dbReference>
<dbReference type="SUPFAM" id="SSF81383">
    <property type="entry name" value="F-box domain"/>
    <property type="match status" value="1"/>
</dbReference>
<organism evidence="2 3">
    <name type="scientific">Caenorhabditis auriculariae</name>
    <dbReference type="NCBI Taxonomy" id="2777116"/>
    <lineage>
        <taxon>Eukaryota</taxon>
        <taxon>Metazoa</taxon>
        <taxon>Ecdysozoa</taxon>
        <taxon>Nematoda</taxon>
        <taxon>Chromadorea</taxon>
        <taxon>Rhabditida</taxon>
        <taxon>Rhabditina</taxon>
        <taxon>Rhabditomorpha</taxon>
        <taxon>Rhabditoidea</taxon>
        <taxon>Rhabditidae</taxon>
        <taxon>Peloderinae</taxon>
        <taxon>Caenorhabditis</taxon>
    </lineage>
</organism>
<feature type="domain" description="F-box" evidence="1">
    <location>
        <begin position="2"/>
        <end position="51"/>
    </location>
</feature>
<sequence>MSVNLGSLPAEVLVEIFSRADWNTITNAMEVSNRWRSIITDNLFSMEYKPVDTVKVIRLQEGTFISVVVMETPDQRKQKVAFMNSEADVFRKVSRYGPETLEVHNYTEHIPNWYYSEVLNLNLCFNRPTNLLNYLVHANSLQSLEISGEFKLSSFADLFDNKFTPIISIYGGGANKLNLTTLDLQVLAIKSRSGPLKRVEIQKVDSDYTFYDFKMFMKETLFRRNATIRLRVMPSNADEFVEWLKDNVKTDDYTANREHEHQFEYRETEFYLKFKQFKY</sequence>